<gene>
    <name evidence="3" type="primary">106086149</name>
</gene>
<dbReference type="Pfam" id="PF01585">
    <property type="entry name" value="G-patch"/>
    <property type="match status" value="1"/>
</dbReference>
<evidence type="ECO:0000313" key="4">
    <source>
        <dbReference type="Proteomes" id="UP000095300"/>
    </source>
</evidence>
<feature type="region of interest" description="Disordered" evidence="1">
    <location>
        <begin position="242"/>
        <end position="381"/>
    </location>
</feature>
<dbReference type="PANTHER" id="PTHR23149">
    <property type="entry name" value="G PATCH DOMAIN CONTAINING PROTEIN"/>
    <property type="match status" value="1"/>
</dbReference>
<dbReference type="Proteomes" id="UP000095300">
    <property type="component" value="Unassembled WGS sequence"/>
</dbReference>
<dbReference type="GO" id="GO:0010521">
    <property type="term" value="F:telomerase inhibitor activity"/>
    <property type="evidence" value="ECO:0007669"/>
    <property type="project" value="TreeGrafter"/>
</dbReference>
<name>A0A1I8P7B2_STOCA</name>
<evidence type="ECO:0000313" key="3">
    <source>
        <dbReference type="EnsemblMetazoa" id="SCAU005436-PA"/>
    </source>
</evidence>
<dbReference type="EnsemblMetazoa" id="SCAU005436-RA">
    <property type="protein sequence ID" value="SCAU005436-PA"/>
    <property type="gene ID" value="SCAU005436"/>
</dbReference>
<feature type="compositionally biased region" description="Basic and acidic residues" evidence="1">
    <location>
        <begin position="346"/>
        <end position="359"/>
    </location>
</feature>
<protein>
    <recommendedName>
        <fullName evidence="2">G-patch domain-containing protein</fullName>
    </recommendedName>
</protein>
<dbReference type="PANTHER" id="PTHR23149:SF27">
    <property type="entry name" value="PIN2_TERF1-INTERACTING TELOMERASE INHIBITOR 1"/>
    <property type="match status" value="1"/>
</dbReference>
<dbReference type="VEuPathDB" id="VectorBase:SCAU005436"/>
<dbReference type="PROSITE" id="PS50174">
    <property type="entry name" value="G_PATCH"/>
    <property type="match status" value="1"/>
</dbReference>
<dbReference type="STRING" id="35570.A0A1I8P7B2"/>
<dbReference type="GO" id="GO:0003676">
    <property type="term" value="F:nucleic acid binding"/>
    <property type="evidence" value="ECO:0007669"/>
    <property type="project" value="InterPro"/>
</dbReference>
<evidence type="ECO:0000256" key="1">
    <source>
        <dbReference type="SAM" id="MobiDB-lite"/>
    </source>
</evidence>
<dbReference type="SMART" id="SM00443">
    <property type="entry name" value="G_patch"/>
    <property type="match status" value="1"/>
</dbReference>
<dbReference type="InterPro" id="IPR050656">
    <property type="entry name" value="PINX1"/>
</dbReference>
<accession>A0A1I8P7B2</accession>
<dbReference type="AlphaFoldDB" id="A0A1I8P7B2"/>
<feature type="compositionally biased region" description="Basic and acidic residues" evidence="1">
    <location>
        <begin position="247"/>
        <end position="286"/>
    </location>
</feature>
<organism evidence="3 4">
    <name type="scientific">Stomoxys calcitrans</name>
    <name type="common">Stable fly</name>
    <name type="synonym">Conops calcitrans</name>
    <dbReference type="NCBI Taxonomy" id="35570"/>
    <lineage>
        <taxon>Eukaryota</taxon>
        <taxon>Metazoa</taxon>
        <taxon>Ecdysozoa</taxon>
        <taxon>Arthropoda</taxon>
        <taxon>Hexapoda</taxon>
        <taxon>Insecta</taxon>
        <taxon>Pterygota</taxon>
        <taxon>Neoptera</taxon>
        <taxon>Endopterygota</taxon>
        <taxon>Diptera</taxon>
        <taxon>Brachycera</taxon>
        <taxon>Muscomorpha</taxon>
        <taxon>Muscoidea</taxon>
        <taxon>Muscidae</taxon>
        <taxon>Stomoxys</taxon>
    </lineage>
</organism>
<dbReference type="GO" id="GO:0005730">
    <property type="term" value="C:nucleolus"/>
    <property type="evidence" value="ECO:0007669"/>
    <property type="project" value="TreeGrafter"/>
</dbReference>
<dbReference type="KEGG" id="scac:106086149"/>
<feature type="domain" description="G-patch" evidence="2">
    <location>
        <begin position="26"/>
        <end position="72"/>
    </location>
</feature>
<reference evidence="3" key="1">
    <citation type="submission" date="2020-05" db="UniProtKB">
        <authorList>
            <consortium name="EnsemblMetazoa"/>
        </authorList>
    </citation>
    <scope>IDENTIFICATION</scope>
    <source>
        <strain evidence="3">USDA</strain>
    </source>
</reference>
<evidence type="ECO:0000259" key="2">
    <source>
        <dbReference type="PROSITE" id="PS50174"/>
    </source>
</evidence>
<dbReference type="InterPro" id="IPR000467">
    <property type="entry name" value="G_patch_dom"/>
</dbReference>
<dbReference type="OrthoDB" id="29523at2759"/>
<proteinExistence type="predicted"/>
<sequence>MAMLAEPRQRKRYNLVPRGKALYEDESRFGTKMLERMGWSKGKGLGAKEDGAKDFVRVRYKNDSEGLGFEHRDDQWTQHENSFNGLLKSLNGEEDEQMQTSEHDDDVPRVGFGFQCSSTEGLSKAKKSKLKEKISGISLEERSKKSKARVHYKKFTKGKDLSQYSEKDLANIFGKKAVDETENQTCDLFQQLSAEIGKTEEAASNSKTGQEDEKFGGVQTIATGLSVTEYFNMKMAMIKKKSGLPKLQKESKGEKDLAKSSEDDKHSKLKNKQTDTEVFKSNKFVDVHNITGNGLERTPNSHNQPCASPERDTIVTTKKKPKKQLNGSTVANEEPQLKQKKSKKKKYEDRDHNEDRQIETIEDETPSSSKKTKKSKKKKDETVSMYGNIEATDVAVTSKGVTEKKPTEIKNPDKGNATKEFATEDTAENICFDENVKVKTLPFKDEKRGKAQKRSRRGFLKEDATDSTIDSIRQLSLQDLKDKINSFNICEISTFTAEKFRNVDLNFFPNSTLSHVDGYRYNQQEIQLRVEIARNDEDRINKLWSNTLCKYTNLEIPKKTYRNYAKKVVKARITKQPKPKLNVKTWSRKSAFLNL</sequence>
<keyword evidence="4" id="KW-1185">Reference proteome</keyword>